<dbReference type="Proteomes" id="UP001190700">
    <property type="component" value="Unassembled WGS sequence"/>
</dbReference>
<evidence type="ECO:0000256" key="1">
    <source>
        <dbReference type="SAM" id="MobiDB-lite"/>
    </source>
</evidence>
<feature type="compositionally biased region" description="Polar residues" evidence="1">
    <location>
        <begin position="416"/>
        <end position="431"/>
    </location>
</feature>
<name>A0AAE0EMS4_9CHLO</name>
<evidence type="ECO:0000313" key="3">
    <source>
        <dbReference type="Proteomes" id="UP001190700"/>
    </source>
</evidence>
<evidence type="ECO:0000313" key="2">
    <source>
        <dbReference type="EMBL" id="KAK3234096.1"/>
    </source>
</evidence>
<feature type="compositionally biased region" description="Polar residues" evidence="1">
    <location>
        <begin position="964"/>
        <end position="979"/>
    </location>
</feature>
<dbReference type="EMBL" id="LGRX02035557">
    <property type="protein sequence ID" value="KAK3234096.1"/>
    <property type="molecule type" value="Genomic_DNA"/>
</dbReference>
<accession>A0AAE0EMS4</accession>
<feature type="region of interest" description="Disordered" evidence="1">
    <location>
        <begin position="1052"/>
        <end position="1086"/>
    </location>
</feature>
<sequence>MSSFLPSIVIGLLEEVFHDDDKLLEDIQQIKNDGTQLKTDSAVIARCVGKEKAGVDKAALEDLGLAIGTKQELAEVESLKLVDEEGFGCLRKGCLFSLHSEEASRRKVDIDIMRRFDRLKKVCAPWTGDSEDQKAKTDWERFAHQTCVDLLEDMRDRAAVSVSSQPSSPGTVRKPIFHFGASSVFLMEHRVSSGTVPGDAFVRTHLCSILKEPSEAPRLLRGNDTDRGELVAFNLAAEITEAPNYVLCVVAHTIEENKKVMVRYLDSTGSGHSLLEIALDVQSDVHYIVQPEGREAFNLGQRMLSLLQDAHSRKLDESERQELDRYFDEMTYEDAKFAVYMGQQLPAGSAFREVALMTNEEIDTVHDGLPYGSGKPETPAAPTFIQSATGHNWDPHGRSLYRIKLLQKKYELLQDGSDNSGQGSAHASETTGVGDPRTLAEMETKRRDSLAPNDVSDFAKTASEALEQGDLGETAVSSGEASGPTLLNQVPDVVDLPGFMLTGLDEETDQGWDPVALAQMVLQDNPLASEEHETRGAVPDQRMQVIENWTLQAAYTYADLVLMLQNSGCEISEPFDFNQTHTPEMIEVLKGSAACTDATDPSTWEPKSDKEPEPQRWGFLLSFKLKNKRLQPELAFVSTVKTMLYEMPKDCPYADAILILHPRHECEVLGTVQEAIFFCIEKFQEVEGITRIALPAGHGPIDKLKTTIAADTKTSPKYLDARLSEEMGNSGVIVSYQKFVPDQQVNKILNKSGILEGKSIIPAFKASIKCERYLEFRFEVVQGMRVSTTMHKEFEGVHRFVCLTWVGQWHATYMAINGNHPKPGDVTCTMFQAPAVYERKLEMKRKEKYAGDYPHVRITKKSGAKASLTGVVTRLVEDRKEGQITPSEIQKENEHYRLFNKVLGMFWKKIEEAEKLGKEAGGKFEARKWCLAGSQFNKNAPARVVGKIILGNKGQTAVYEDFPTGSSRKAPSTLKTTTPIPGGKGKAPVVRVPMDLAEEDDSSDEDMGDVGRRGGKKQPPPEAVAMHVAKQNVKEGELRSALLAVSVNDETRRLQSVGDKRKREESERDLNELKKAKEAVEAEKKKADETLASLREEMQKKVEDERLRGEKQLASALSAERDESRKTVELLTTKHAEALQMQMAEGKQREETRAKEHQTTLGSFWSGQQVLLEENTKAQQALLEENTKALTSRDSLLKEAQESFQRTTAETAKMAHEAQAKMLENNALAQQRMLEKNADTLKEINNHHASEAAAMREILKTAVQAVTAAGPFAQMFQLGGGGFYPGAPALGAGGGSPALTTPTGSKVPGASPPSRPAMFASPPRPGPQWPGQFDLTPAAKADAEKIGESLWTDLKCEDTDKKRSAIAQYNGYKELAQHLEVSEQVLRAKVIVQTFDLYMSVSK</sequence>
<feature type="compositionally biased region" description="Acidic residues" evidence="1">
    <location>
        <begin position="996"/>
        <end position="1008"/>
    </location>
</feature>
<proteinExistence type="predicted"/>
<gene>
    <name evidence="2" type="ORF">CYMTET_55633</name>
</gene>
<feature type="region of interest" description="Disordered" evidence="1">
    <location>
        <begin position="414"/>
        <end position="438"/>
    </location>
</feature>
<organism evidence="2 3">
    <name type="scientific">Cymbomonas tetramitiformis</name>
    <dbReference type="NCBI Taxonomy" id="36881"/>
    <lineage>
        <taxon>Eukaryota</taxon>
        <taxon>Viridiplantae</taxon>
        <taxon>Chlorophyta</taxon>
        <taxon>Pyramimonadophyceae</taxon>
        <taxon>Pyramimonadales</taxon>
        <taxon>Pyramimonadaceae</taxon>
        <taxon>Cymbomonas</taxon>
    </lineage>
</organism>
<feature type="region of interest" description="Disordered" evidence="1">
    <location>
        <begin position="962"/>
        <end position="1022"/>
    </location>
</feature>
<reference evidence="2 3" key="1">
    <citation type="journal article" date="2015" name="Genome Biol. Evol.">
        <title>Comparative Genomics of a Bacterivorous Green Alga Reveals Evolutionary Causalities and Consequences of Phago-Mixotrophic Mode of Nutrition.</title>
        <authorList>
            <person name="Burns J.A."/>
            <person name="Paasch A."/>
            <person name="Narechania A."/>
            <person name="Kim E."/>
        </authorList>
    </citation>
    <scope>NUCLEOTIDE SEQUENCE [LARGE SCALE GENOMIC DNA]</scope>
    <source>
        <strain evidence="2 3">PLY_AMNH</strain>
    </source>
</reference>
<comment type="caution">
    <text evidence="2">The sequence shown here is derived from an EMBL/GenBank/DDBJ whole genome shotgun (WGS) entry which is preliminary data.</text>
</comment>
<protein>
    <submittedName>
        <fullName evidence="2">Uncharacterized protein</fullName>
    </submittedName>
</protein>
<feature type="region of interest" description="Disordered" evidence="1">
    <location>
        <begin position="1294"/>
        <end position="1329"/>
    </location>
</feature>
<keyword evidence="3" id="KW-1185">Reference proteome</keyword>